<proteinExistence type="predicted"/>
<accession>A0A1J1J0H3</accession>
<dbReference type="EMBL" id="CVRI01000066">
    <property type="protein sequence ID" value="CRL06027.1"/>
    <property type="molecule type" value="Genomic_DNA"/>
</dbReference>
<organism evidence="1 2">
    <name type="scientific">Clunio marinus</name>
    <dbReference type="NCBI Taxonomy" id="568069"/>
    <lineage>
        <taxon>Eukaryota</taxon>
        <taxon>Metazoa</taxon>
        <taxon>Ecdysozoa</taxon>
        <taxon>Arthropoda</taxon>
        <taxon>Hexapoda</taxon>
        <taxon>Insecta</taxon>
        <taxon>Pterygota</taxon>
        <taxon>Neoptera</taxon>
        <taxon>Endopterygota</taxon>
        <taxon>Diptera</taxon>
        <taxon>Nematocera</taxon>
        <taxon>Chironomoidea</taxon>
        <taxon>Chironomidae</taxon>
        <taxon>Clunio</taxon>
    </lineage>
</organism>
<gene>
    <name evidence="1" type="ORF">CLUMA_CG019420</name>
</gene>
<evidence type="ECO:0000313" key="1">
    <source>
        <dbReference type="EMBL" id="CRL06027.1"/>
    </source>
</evidence>
<evidence type="ECO:0000313" key="2">
    <source>
        <dbReference type="Proteomes" id="UP000183832"/>
    </source>
</evidence>
<keyword evidence="2" id="KW-1185">Reference proteome</keyword>
<dbReference type="Proteomes" id="UP000183832">
    <property type="component" value="Unassembled WGS sequence"/>
</dbReference>
<name>A0A1J1J0H3_9DIPT</name>
<reference evidence="1 2" key="1">
    <citation type="submission" date="2015-04" db="EMBL/GenBank/DDBJ databases">
        <authorList>
            <person name="Syromyatnikov M.Y."/>
            <person name="Popov V.N."/>
        </authorList>
    </citation>
    <scope>NUCLEOTIDE SEQUENCE [LARGE SCALE GENOMIC DNA]</scope>
</reference>
<protein>
    <submittedName>
        <fullName evidence="1">CLUMA_CG019420, isoform A</fullName>
    </submittedName>
</protein>
<dbReference type="AlphaFoldDB" id="A0A1J1J0H3"/>
<sequence length="70" mass="8316">MENHNNQKIYRINSTRTNFIYTSDTPEEDTNIVYNSFYEIIKLEKMSLLNLFYLHITIVVDKGKDNVLLS</sequence>